<feature type="compositionally biased region" description="Gly residues" evidence="1">
    <location>
        <begin position="198"/>
        <end position="208"/>
    </location>
</feature>
<feature type="compositionally biased region" description="Basic residues" evidence="1">
    <location>
        <begin position="110"/>
        <end position="120"/>
    </location>
</feature>
<proteinExistence type="predicted"/>
<name>A0A371D994_9APHY</name>
<organism evidence="2 3">
    <name type="scientific">Lentinus brumalis</name>
    <dbReference type="NCBI Taxonomy" id="2498619"/>
    <lineage>
        <taxon>Eukaryota</taxon>
        <taxon>Fungi</taxon>
        <taxon>Dikarya</taxon>
        <taxon>Basidiomycota</taxon>
        <taxon>Agaricomycotina</taxon>
        <taxon>Agaricomycetes</taxon>
        <taxon>Polyporales</taxon>
        <taxon>Polyporaceae</taxon>
        <taxon>Lentinus</taxon>
    </lineage>
</organism>
<evidence type="ECO:0000313" key="2">
    <source>
        <dbReference type="EMBL" id="RDX49115.1"/>
    </source>
</evidence>
<keyword evidence="3" id="KW-1185">Reference proteome</keyword>
<accession>A0A371D994</accession>
<evidence type="ECO:0000256" key="1">
    <source>
        <dbReference type="SAM" id="MobiDB-lite"/>
    </source>
</evidence>
<feature type="compositionally biased region" description="Basic and acidic residues" evidence="1">
    <location>
        <begin position="41"/>
        <end position="56"/>
    </location>
</feature>
<evidence type="ECO:0000313" key="3">
    <source>
        <dbReference type="Proteomes" id="UP000256964"/>
    </source>
</evidence>
<feature type="region of interest" description="Disordered" evidence="1">
    <location>
        <begin position="41"/>
        <end position="82"/>
    </location>
</feature>
<sequence>MPPKTQDEIAALRLQEAEAQVALARANMEKLEAKLVATEATLRRTEAAERETEKARQTKKRTPTKPRSAGTAGREDREEKAAIVPCMPCCKAKAICWYFTSGRSATCMGARRRRRSVRKQKIQDMVDSDLKEIEPPTPKKKQTEEAPKVGPSKGKERAHLEPEPEPEVEKAQPKKIAGSAGGVRVPERDPEALAGHGIPPGGDVGTPGGVVEVKCGGGSTPDGNPEAG</sequence>
<protein>
    <submittedName>
        <fullName evidence="2">Uncharacterized protein</fullName>
    </submittedName>
</protein>
<reference evidence="2 3" key="1">
    <citation type="journal article" date="2018" name="Biotechnol. Biofuels">
        <title>Integrative visual omics of the white-rot fungus Polyporus brumalis exposes the biotechnological potential of its oxidative enzymes for delignifying raw plant biomass.</title>
        <authorList>
            <person name="Miyauchi S."/>
            <person name="Rancon A."/>
            <person name="Drula E."/>
            <person name="Hage H."/>
            <person name="Chaduli D."/>
            <person name="Favel A."/>
            <person name="Grisel S."/>
            <person name="Henrissat B."/>
            <person name="Herpoel-Gimbert I."/>
            <person name="Ruiz-Duenas F.J."/>
            <person name="Chevret D."/>
            <person name="Hainaut M."/>
            <person name="Lin J."/>
            <person name="Wang M."/>
            <person name="Pangilinan J."/>
            <person name="Lipzen A."/>
            <person name="Lesage-Meessen L."/>
            <person name="Navarro D."/>
            <person name="Riley R."/>
            <person name="Grigoriev I.V."/>
            <person name="Zhou S."/>
            <person name="Raouche S."/>
            <person name="Rosso M.N."/>
        </authorList>
    </citation>
    <scope>NUCLEOTIDE SEQUENCE [LARGE SCALE GENOMIC DNA]</scope>
    <source>
        <strain evidence="2 3">BRFM 1820</strain>
    </source>
</reference>
<feature type="compositionally biased region" description="Basic and acidic residues" evidence="1">
    <location>
        <begin position="121"/>
        <end position="134"/>
    </location>
</feature>
<feature type="region of interest" description="Disordered" evidence="1">
    <location>
        <begin position="108"/>
        <end position="228"/>
    </location>
</feature>
<dbReference type="EMBL" id="KZ857407">
    <property type="protein sequence ID" value="RDX49115.1"/>
    <property type="molecule type" value="Genomic_DNA"/>
</dbReference>
<gene>
    <name evidence="2" type="ORF">OH76DRAFT_1418621</name>
</gene>
<dbReference type="Proteomes" id="UP000256964">
    <property type="component" value="Unassembled WGS sequence"/>
</dbReference>
<feature type="compositionally biased region" description="Basic and acidic residues" evidence="1">
    <location>
        <begin position="141"/>
        <end position="172"/>
    </location>
</feature>
<dbReference type="AlphaFoldDB" id="A0A371D994"/>